<dbReference type="Gene3D" id="3.30.70.270">
    <property type="match status" value="1"/>
</dbReference>
<dbReference type="Pfam" id="PF00817">
    <property type="entry name" value="IMS"/>
    <property type="match status" value="1"/>
</dbReference>
<evidence type="ECO:0000256" key="4">
    <source>
        <dbReference type="ARBA" id="ARBA00022695"/>
    </source>
</evidence>
<reference evidence="14 15" key="1">
    <citation type="submission" date="2020-10" db="EMBL/GenBank/DDBJ databases">
        <title>Ca. Dormibacterota MAGs.</title>
        <authorList>
            <person name="Montgomery K."/>
        </authorList>
    </citation>
    <scope>NUCLEOTIDE SEQUENCE [LARGE SCALE GENOMIC DNA]</scope>
    <source>
        <strain evidence="14">SC8811_S16_3</strain>
    </source>
</reference>
<keyword evidence="9 12" id="KW-0239">DNA-directed DNA polymerase</keyword>
<dbReference type="PANTHER" id="PTHR11076:SF33">
    <property type="entry name" value="DNA POLYMERASE KAPPA"/>
    <property type="match status" value="1"/>
</dbReference>
<dbReference type="InterPro" id="IPR050116">
    <property type="entry name" value="DNA_polymerase-Y"/>
</dbReference>
<dbReference type="Gene3D" id="3.30.1490.100">
    <property type="entry name" value="DNA polymerase, Y-family, little finger domain"/>
    <property type="match status" value="1"/>
</dbReference>
<dbReference type="InterPro" id="IPR036775">
    <property type="entry name" value="DNA_pol_Y-fam_lit_finger_sf"/>
</dbReference>
<dbReference type="SUPFAM" id="SSF100879">
    <property type="entry name" value="Lesion bypass DNA polymerase (Y-family), little finger domain"/>
    <property type="match status" value="1"/>
</dbReference>
<feature type="domain" description="UmuC" evidence="13">
    <location>
        <begin position="10"/>
        <end position="191"/>
    </location>
</feature>
<dbReference type="NCBIfam" id="NF002677">
    <property type="entry name" value="PRK02406.1"/>
    <property type="match status" value="1"/>
</dbReference>
<dbReference type="PANTHER" id="PTHR11076">
    <property type="entry name" value="DNA REPAIR POLYMERASE UMUC / TRANSFERASE FAMILY MEMBER"/>
    <property type="match status" value="1"/>
</dbReference>
<dbReference type="EC" id="2.7.7.7" evidence="12"/>
<dbReference type="Pfam" id="PF11799">
    <property type="entry name" value="IMS_C"/>
    <property type="match status" value="1"/>
</dbReference>
<keyword evidence="12" id="KW-0963">Cytoplasm</keyword>
<dbReference type="GO" id="GO:0003887">
    <property type="term" value="F:DNA-directed DNA polymerase activity"/>
    <property type="evidence" value="ECO:0007669"/>
    <property type="project" value="UniProtKB-UniRule"/>
</dbReference>
<dbReference type="Gene3D" id="3.40.1170.60">
    <property type="match status" value="1"/>
</dbReference>
<dbReference type="FunFam" id="3.30.1490.100:FF:000004">
    <property type="entry name" value="DNA polymerase IV"/>
    <property type="match status" value="1"/>
</dbReference>
<evidence type="ECO:0000256" key="9">
    <source>
        <dbReference type="ARBA" id="ARBA00022932"/>
    </source>
</evidence>
<dbReference type="Proteomes" id="UP000620075">
    <property type="component" value="Unassembled WGS sequence"/>
</dbReference>
<protein>
    <recommendedName>
        <fullName evidence="12">DNA polymerase IV</fullName>
        <shortName evidence="12">Pol IV</shortName>
        <ecNumber evidence="12">2.7.7.7</ecNumber>
    </recommendedName>
</protein>
<evidence type="ECO:0000313" key="14">
    <source>
        <dbReference type="EMBL" id="MBJ7601743.1"/>
    </source>
</evidence>
<sequence>MPRTDWPRTILHVDLDAFYTSVHQRDDTFLRNRPLAVAGRSKRAVVMGASYEARSHGVHSAQPLHEALERCPGLTVVPPDPARYKDASRRVHAIFRRLTTAELIEGVALDEAYLDVTVRSRHAGPEEIGRRIKFAIQEEVKLTASVGVATSKLLAKVAGASRKPDGLVIVQPGQEASFLGPLPVGVVPGLGPKTEERLRLMGVRTVGELADYDTQRLLQAFGSSGAMLQRLAQGRDRNPVRGAKPAQTISAERTFEDDITDREQLEVSLRELVQSVAERLRGDLLQARTVYIKLKLTGYGQLSRQVSQTSPTDDPESIFRAALSALRKSYFEDRPVRLLGVGVSGLKHPQPQLQLTLFE</sequence>
<evidence type="ECO:0000259" key="13">
    <source>
        <dbReference type="PROSITE" id="PS50173"/>
    </source>
</evidence>
<comment type="caution">
    <text evidence="14">The sequence shown here is derived from an EMBL/GenBank/DDBJ whole genome shotgun (WGS) entry which is preliminary data.</text>
</comment>
<comment type="cofactor">
    <cofactor evidence="12">
        <name>Mg(2+)</name>
        <dbReference type="ChEBI" id="CHEBI:18420"/>
    </cofactor>
    <text evidence="12">Binds 2 magnesium ions per subunit.</text>
</comment>
<dbReference type="SUPFAM" id="SSF56672">
    <property type="entry name" value="DNA/RNA polymerases"/>
    <property type="match status" value="1"/>
</dbReference>
<dbReference type="GO" id="GO:0042276">
    <property type="term" value="P:error-prone translesion synthesis"/>
    <property type="evidence" value="ECO:0007669"/>
    <property type="project" value="TreeGrafter"/>
</dbReference>
<dbReference type="HAMAP" id="MF_01113">
    <property type="entry name" value="DNApol_IV"/>
    <property type="match status" value="1"/>
</dbReference>
<keyword evidence="7 12" id="KW-0227">DNA damage</keyword>
<evidence type="ECO:0000256" key="11">
    <source>
        <dbReference type="ARBA" id="ARBA00049244"/>
    </source>
</evidence>
<proteinExistence type="inferred from homology"/>
<evidence type="ECO:0000256" key="8">
    <source>
        <dbReference type="ARBA" id="ARBA00022842"/>
    </source>
</evidence>
<keyword evidence="6 12" id="KW-0479">Metal-binding</keyword>
<dbReference type="GO" id="GO:0006281">
    <property type="term" value="P:DNA repair"/>
    <property type="evidence" value="ECO:0007669"/>
    <property type="project" value="UniProtKB-UniRule"/>
</dbReference>
<keyword evidence="4 12" id="KW-0548">Nucleotidyltransferase</keyword>
<evidence type="ECO:0000256" key="2">
    <source>
        <dbReference type="ARBA" id="ARBA00022457"/>
    </source>
</evidence>
<dbReference type="PROSITE" id="PS50173">
    <property type="entry name" value="UMUC"/>
    <property type="match status" value="1"/>
</dbReference>
<evidence type="ECO:0000256" key="7">
    <source>
        <dbReference type="ARBA" id="ARBA00022763"/>
    </source>
</evidence>
<dbReference type="InterPro" id="IPR043502">
    <property type="entry name" value="DNA/RNA_pol_sf"/>
</dbReference>
<evidence type="ECO:0000256" key="10">
    <source>
        <dbReference type="ARBA" id="ARBA00023204"/>
    </source>
</evidence>
<dbReference type="AlphaFoldDB" id="A0A934NC68"/>
<dbReference type="Pfam" id="PF11798">
    <property type="entry name" value="IMS_HHH"/>
    <property type="match status" value="1"/>
</dbReference>
<comment type="catalytic activity">
    <reaction evidence="11 12">
        <text>DNA(n) + a 2'-deoxyribonucleoside 5'-triphosphate = DNA(n+1) + diphosphate</text>
        <dbReference type="Rhea" id="RHEA:22508"/>
        <dbReference type="Rhea" id="RHEA-COMP:17339"/>
        <dbReference type="Rhea" id="RHEA-COMP:17340"/>
        <dbReference type="ChEBI" id="CHEBI:33019"/>
        <dbReference type="ChEBI" id="CHEBI:61560"/>
        <dbReference type="ChEBI" id="CHEBI:173112"/>
        <dbReference type="EC" id="2.7.7.7"/>
    </reaction>
</comment>
<gene>
    <name evidence="12 14" type="primary">dinB</name>
    <name evidence="14" type="ORF">JF888_00870</name>
</gene>
<keyword evidence="10 12" id="KW-0234">DNA repair</keyword>
<feature type="active site" evidence="12">
    <location>
        <position position="111"/>
    </location>
</feature>
<dbReference type="InterPro" id="IPR017961">
    <property type="entry name" value="DNA_pol_Y-fam_little_finger"/>
</dbReference>
<dbReference type="GO" id="GO:0005829">
    <property type="term" value="C:cytosol"/>
    <property type="evidence" value="ECO:0007669"/>
    <property type="project" value="TreeGrafter"/>
</dbReference>
<dbReference type="Gene3D" id="1.10.150.20">
    <property type="entry name" value="5' to 3' exonuclease, C-terminal subdomain"/>
    <property type="match status" value="1"/>
</dbReference>
<dbReference type="EMBL" id="JAEKNQ010000006">
    <property type="protein sequence ID" value="MBJ7601743.1"/>
    <property type="molecule type" value="Genomic_DNA"/>
</dbReference>
<keyword evidence="12" id="KW-0238">DNA-binding</keyword>
<comment type="function">
    <text evidence="12">Poorly processive, error-prone DNA polymerase involved in untargeted mutagenesis. Copies undamaged DNA at stalled replication forks, which arise in vivo from mismatched or misaligned primer ends. These misaligned primers can be extended by PolIV. Exhibits no 3'-5' exonuclease (proofreading) activity. May be involved in translesional synthesis, in conjunction with the beta clamp from PolIII.</text>
</comment>
<comment type="similarity">
    <text evidence="1 12">Belongs to the DNA polymerase type-Y family.</text>
</comment>
<dbReference type="GO" id="GO:0003684">
    <property type="term" value="F:damaged DNA binding"/>
    <property type="evidence" value="ECO:0007669"/>
    <property type="project" value="InterPro"/>
</dbReference>
<dbReference type="InterPro" id="IPR043128">
    <property type="entry name" value="Rev_trsase/Diguanyl_cyclase"/>
</dbReference>
<feature type="binding site" evidence="12">
    <location>
        <position position="14"/>
    </location>
    <ligand>
        <name>Mg(2+)</name>
        <dbReference type="ChEBI" id="CHEBI:18420"/>
    </ligand>
</feature>
<keyword evidence="3 12" id="KW-0808">Transferase</keyword>
<evidence type="ECO:0000256" key="1">
    <source>
        <dbReference type="ARBA" id="ARBA00010945"/>
    </source>
</evidence>
<comment type="subcellular location">
    <subcellularLocation>
        <location evidence="12">Cytoplasm</location>
    </subcellularLocation>
</comment>
<keyword evidence="2 12" id="KW-0515">Mutator protein</keyword>
<evidence type="ECO:0000256" key="5">
    <source>
        <dbReference type="ARBA" id="ARBA00022705"/>
    </source>
</evidence>
<dbReference type="CDD" id="cd03586">
    <property type="entry name" value="PolY_Pol_IV_kappa"/>
    <property type="match status" value="1"/>
</dbReference>
<keyword evidence="8 12" id="KW-0460">Magnesium</keyword>
<feature type="site" description="Substrate discrimination" evidence="12">
    <location>
        <position position="19"/>
    </location>
</feature>
<dbReference type="GO" id="GO:0000287">
    <property type="term" value="F:magnesium ion binding"/>
    <property type="evidence" value="ECO:0007669"/>
    <property type="project" value="UniProtKB-UniRule"/>
</dbReference>
<evidence type="ECO:0000313" key="15">
    <source>
        <dbReference type="Proteomes" id="UP000620075"/>
    </source>
</evidence>
<dbReference type="GO" id="GO:0009432">
    <property type="term" value="P:SOS response"/>
    <property type="evidence" value="ECO:0007669"/>
    <property type="project" value="TreeGrafter"/>
</dbReference>
<evidence type="ECO:0000256" key="6">
    <source>
        <dbReference type="ARBA" id="ARBA00022723"/>
    </source>
</evidence>
<evidence type="ECO:0000256" key="3">
    <source>
        <dbReference type="ARBA" id="ARBA00022679"/>
    </source>
</evidence>
<organism evidence="14 15">
    <name type="scientific">Candidatus Dormiibacter inghamiae</name>
    <dbReference type="NCBI Taxonomy" id="3127013"/>
    <lineage>
        <taxon>Bacteria</taxon>
        <taxon>Bacillati</taxon>
        <taxon>Candidatus Dormiibacterota</taxon>
        <taxon>Candidatus Dormibacteria</taxon>
        <taxon>Candidatus Dormibacterales</taxon>
        <taxon>Candidatus Dormibacteraceae</taxon>
        <taxon>Candidatus Dormiibacter</taxon>
    </lineage>
</organism>
<name>A0A934NC68_9BACT</name>
<feature type="binding site" evidence="12">
    <location>
        <position position="110"/>
    </location>
    <ligand>
        <name>Mg(2+)</name>
        <dbReference type="ChEBI" id="CHEBI:18420"/>
    </ligand>
</feature>
<keyword evidence="5 12" id="KW-0235">DNA replication</keyword>
<dbReference type="RefSeq" id="WP_338176098.1">
    <property type="nucleotide sequence ID" value="NZ_JAEKNQ010000006.1"/>
</dbReference>
<comment type="subunit">
    <text evidence="12">Monomer.</text>
</comment>
<dbReference type="InterPro" id="IPR024728">
    <property type="entry name" value="PolY_HhH_motif"/>
</dbReference>
<dbReference type="GO" id="GO:0006261">
    <property type="term" value="P:DNA-templated DNA replication"/>
    <property type="evidence" value="ECO:0007669"/>
    <property type="project" value="UniProtKB-UniRule"/>
</dbReference>
<evidence type="ECO:0000256" key="12">
    <source>
        <dbReference type="HAMAP-Rule" id="MF_01113"/>
    </source>
</evidence>
<dbReference type="InterPro" id="IPR001126">
    <property type="entry name" value="UmuC"/>
</dbReference>
<accession>A0A934NC68</accession>
<dbReference type="InterPro" id="IPR022880">
    <property type="entry name" value="DNApol_IV"/>
</dbReference>